<accession>A0AAD3YL69</accession>
<dbReference type="PANTHER" id="PTHR30007">
    <property type="entry name" value="PHP DOMAIN PROTEIN"/>
    <property type="match status" value="1"/>
</dbReference>
<gene>
    <name evidence="4" type="ORF">JAJ28_003041</name>
</gene>
<dbReference type="EMBL" id="DACTUL010000025">
    <property type="protein sequence ID" value="HAT6345277.1"/>
    <property type="molecule type" value="Genomic_DNA"/>
</dbReference>
<feature type="region of interest" description="Disordered" evidence="1">
    <location>
        <begin position="97"/>
        <end position="117"/>
    </location>
</feature>
<evidence type="ECO:0000256" key="1">
    <source>
        <dbReference type="SAM" id="MobiDB-lite"/>
    </source>
</evidence>
<dbReference type="Pfam" id="PF13340">
    <property type="entry name" value="DUF4096"/>
    <property type="match status" value="1"/>
</dbReference>
<dbReference type="GO" id="GO:0004803">
    <property type="term" value="F:transposase activity"/>
    <property type="evidence" value="ECO:0007669"/>
    <property type="project" value="InterPro"/>
</dbReference>
<dbReference type="AlphaFoldDB" id="A0AAD3YL69"/>
<evidence type="ECO:0000259" key="2">
    <source>
        <dbReference type="Pfam" id="PF01609"/>
    </source>
</evidence>
<dbReference type="GO" id="GO:0006313">
    <property type="term" value="P:DNA transposition"/>
    <property type="evidence" value="ECO:0007669"/>
    <property type="project" value="InterPro"/>
</dbReference>
<feature type="domain" description="Transposase IS4-like" evidence="2">
    <location>
        <begin position="87"/>
        <end position="238"/>
    </location>
</feature>
<dbReference type="GO" id="GO:0003677">
    <property type="term" value="F:DNA binding"/>
    <property type="evidence" value="ECO:0007669"/>
    <property type="project" value="InterPro"/>
</dbReference>
<dbReference type="PANTHER" id="PTHR30007:SF1">
    <property type="entry name" value="BLR1914 PROTEIN"/>
    <property type="match status" value="1"/>
</dbReference>
<dbReference type="InterPro" id="IPR025161">
    <property type="entry name" value="IS402-like_dom"/>
</dbReference>
<name>A0AAD3YL69_AERHY</name>
<sequence length="254" mass="29022">MEITPAQFATIEHCLPKQRGNVSLSNLQVVNAILYVAEHGCKWRGLPKRFGNWHTIYTRMNRWTKAGVLDRMFEELQRAQVVRIKIEAVSLDSTSIKVHPDGTGAPKKNGPQAIGKSRGGWNTKIHMVAADARTAVTFCLSPGQAHDAPEGRRLLSSLGPTSRPVHLLMDRAYEGNETRQLALDLGFIPVVPPMKTRIEPWEYDREMYKRRNEVERLFRRLKGYRRIFSRFEKLDLMFLGFISFALVADGLRMC</sequence>
<protein>
    <submittedName>
        <fullName evidence="4">IS5 family transposase</fullName>
    </submittedName>
</protein>
<evidence type="ECO:0000313" key="4">
    <source>
        <dbReference type="EMBL" id="HAT6345277.1"/>
    </source>
</evidence>
<proteinExistence type="predicted"/>
<dbReference type="Proteomes" id="UP000859505">
    <property type="component" value="Unassembled WGS sequence"/>
</dbReference>
<evidence type="ECO:0000259" key="3">
    <source>
        <dbReference type="Pfam" id="PF13340"/>
    </source>
</evidence>
<reference evidence="4" key="1">
    <citation type="journal article" date="2018" name="Genome Biol.">
        <title>SKESA: strategic k-mer extension for scrupulous assemblies.</title>
        <authorList>
            <person name="Souvorov A."/>
            <person name="Agarwala R."/>
            <person name="Lipman D.J."/>
        </authorList>
    </citation>
    <scope>NUCLEOTIDE SEQUENCE</scope>
    <source>
        <strain evidence="4">OLC2673_Aeromonas</strain>
    </source>
</reference>
<comment type="caution">
    <text evidence="4">The sequence shown here is derived from an EMBL/GenBank/DDBJ whole genome shotgun (WGS) entry which is preliminary data.</text>
</comment>
<dbReference type="Pfam" id="PF01609">
    <property type="entry name" value="DDE_Tnp_1"/>
    <property type="match status" value="1"/>
</dbReference>
<evidence type="ECO:0000313" key="5">
    <source>
        <dbReference type="Proteomes" id="UP000859505"/>
    </source>
</evidence>
<organism evidence="4 5">
    <name type="scientific">Aeromonas hydrophila</name>
    <dbReference type="NCBI Taxonomy" id="644"/>
    <lineage>
        <taxon>Bacteria</taxon>
        <taxon>Pseudomonadati</taxon>
        <taxon>Pseudomonadota</taxon>
        <taxon>Gammaproteobacteria</taxon>
        <taxon>Aeromonadales</taxon>
        <taxon>Aeromonadaceae</taxon>
        <taxon>Aeromonas</taxon>
    </lineage>
</organism>
<dbReference type="InterPro" id="IPR002559">
    <property type="entry name" value="Transposase_11"/>
</dbReference>
<reference evidence="4" key="2">
    <citation type="submission" date="2020-01" db="EMBL/GenBank/DDBJ databases">
        <authorList>
            <consortium name="NCBI Pathogen Detection Project"/>
        </authorList>
    </citation>
    <scope>NUCLEOTIDE SEQUENCE</scope>
    <source>
        <strain evidence="4">OLC2673_Aeromonas</strain>
    </source>
</reference>
<dbReference type="NCBIfam" id="NF033580">
    <property type="entry name" value="transpos_IS5_3"/>
    <property type="match status" value="1"/>
</dbReference>
<feature type="domain" description="Insertion element IS402-like" evidence="3">
    <location>
        <begin position="4"/>
        <end position="73"/>
    </location>
</feature>